<protein>
    <submittedName>
        <fullName evidence="3">Tricorn protease-like protein</fullName>
    </submittedName>
</protein>
<reference evidence="3 4" key="1">
    <citation type="submission" date="2018-06" db="EMBL/GenBank/DDBJ databases">
        <title>Genomic Encyclopedia of Archaeal and Bacterial Type Strains, Phase II (KMG-II): from individual species to whole genera.</title>
        <authorList>
            <person name="Goeker M."/>
        </authorList>
    </citation>
    <scope>NUCLEOTIDE SEQUENCE [LARGE SCALE GENOMIC DNA]</scope>
    <source>
        <strain evidence="3 4">DSM 27372</strain>
    </source>
</reference>
<dbReference type="InterPro" id="IPR028204">
    <property type="entry name" value="Tricorn_C1"/>
</dbReference>
<evidence type="ECO:0000256" key="1">
    <source>
        <dbReference type="SAM" id="SignalP"/>
    </source>
</evidence>
<dbReference type="RefSeq" id="WP_110832539.1">
    <property type="nucleotide sequence ID" value="NZ_QKLU01000005.1"/>
</dbReference>
<dbReference type="CDD" id="cd07563">
    <property type="entry name" value="Peptidase_S41_IRBP"/>
    <property type="match status" value="1"/>
</dbReference>
<dbReference type="Pfam" id="PF14684">
    <property type="entry name" value="Tricorn_C1"/>
    <property type="match status" value="1"/>
</dbReference>
<dbReference type="GO" id="GO:0008236">
    <property type="term" value="F:serine-type peptidase activity"/>
    <property type="evidence" value="ECO:0007669"/>
    <property type="project" value="InterPro"/>
</dbReference>
<organism evidence="3 4">
    <name type="scientific">Pedobacter nutrimenti</name>
    <dbReference type="NCBI Taxonomy" id="1241337"/>
    <lineage>
        <taxon>Bacteria</taxon>
        <taxon>Pseudomonadati</taxon>
        <taxon>Bacteroidota</taxon>
        <taxon>Sphingobacteriia</taxon>
        <taxon>Sphingobacteriales</taxon>
        <taxon>Sphingobacteriaceae</taxon>
        <taxon>Pedobacter</taxon>
    </lineage>
</organism>
<keyword evidence="3" id="KW-0645">Protease</keyword>
<dbReference type="Pfam" id="PF03572">
    <property type="entry name" value="Peptidase_S41"/>
    <property type="match status" value="1"/>
</dbReference>
<dbReference type="InterPro" id="IPR029045">
    <property type="entry name" value="ClpP/crotonase-like_dom_sf"/>
</dbReference>
<dbReference type="SMART" id="SM00245">
    <property type="entry name" value="TSPc"/>
    <property type="match status" value="1"/>
</dbReference>
<accession>A0A318UB83</accession>
<keyword evidence="4" id="KW-1185">Reference proteome</keyword>
<dbReference type="OrthoDB" id="6397760at2"/>
<proteinExistence type="predicted"/>
<feature type="signal peptide" evidence="1">
    <location>
        <begin position="1"/>
        <end position="19"/>
    </location>
</feature>
<dbReference type="PANTHER" id="PTHR11261">
    <property type="entry name" value="INTERPHOTORECEPTOR RETINOID-BINDING PROTEIN"/>
    <property type="match status" value="1"/>
</dbReference>
<name>A0A318UB83_9SPHI</name>
<dbReference type="GO" id="GO:0006508">
    <property type="term" value="P:proteolysis"/>
    <property type="evidence" value="ECO:0007669"/>
    <property type="project" value="UniProtKB-KW"/>
</dbReference>
<feature type="domain" description="Tail specific protease" evidence="2">
    <location>
        <begin position="226"/>
        <end position="431"/>
    </location>
</feature>
<dbReference type="PANTHER" id="PTHR11261:SF3">
    <property type="entry name" value="RETINOL-BINDING PROTEIN 3"/>
    <property type="match status" value="1"/>
</dbReference>
<gene>
    <name evidence="3" type="ORF">B0O44_105155</name>
</gene>
<dbReference type="Proteomes" id="UP000248198">
    <property type="component" value="Unassembled WGS sequence"/>
</dbReference>
<dbReference type="InterPro" id="IPR005151">
    <property type="entry name" value="Tail-specific_protease"/>
</dbReference>
<dbReference type="Gene3D" id="3.90.226.10">
    <property type="entry name" value="2-enoyl-CoA Hydratase, Chain A, domain 1"/>
    <property type="match status" value="1"/>
</dbReference>
<evidence type="ECO:0000313" key="4">
    <source>
        <dbReference type="Proteomes" id="UP000248198"/>
    </source>
</evidence>
<dbReference type="SUPFAM" id="SSF52096">
    <property type="entry name" value="ClpP/crotonase"/>
    <property type="match status" value="1"/>
</dbReference>
<dbReference type="EMBL" id="QKLU01000005">
    <property type="protein sequence ID" value="PYF72785.1"/>
    <property type="molecule type" value="Genomic_DNA"/>
</dbReference>
<evidence type="ECO:0000313" key="3">
    <source>
        <dbReference type="EMBL" id="PYF72785.1"/>
    </source>
</evidence>
<keyword evidence="3" id="KW-0378">Hydrolase</keyword>
<feature type="chain" id="PRO_5016445066" evidence="1">
    <location>
        <begin position="20"/>
        <end position="463"/>
    </location>
</feature>
<sequence>MINFKLTVCIVLISLCAEAQQNLKNLLKNTNWIQEGYGRYLKIDDSTYTYYNTNQTECKKLVEGKFSGRFKVVSLNKDKLILNPGGIVNYHFKRIDSLPSTCRTVVKMPTSYEENFKVFWETFHDNYAFFRERNLNWKQVYKNYLPRVRKIRTEKEFADILLEIVKKIGDGHIRMEIPDSLKTKIVVKNPGMLRKKDNIIMDIQDRYLTNVQSYNDGVIKWGKIKNSKIGYVLIKDMNNFSDYISSVEQHHSTFTENYDRVRASKEALVQFDDECAGVDKIMEKVLNDIGQSDSMVIDLRFNGGGLETVALKLLSYFVNENKPVLSIKAKTPFGYTTQQEYILQKANKNYKGKVYLLLSAGTASAAEIFALGAHGYPNIITIGSSTAGIFSEILWKKLPNGWEFSLSNEIYTDPNGKTYEGIGLPVNYELNYPRNRTEFYNSFYVGGYFTDLALDKISGKVSR</sequence>
<dbReference type="Gene3D" id="3.30.750.44">
    <property type="match status" value="1"/>
</dbReference>
<comment type="caution">
    <text evidence="3">The sequence shown here is derived from an EMBL/GenBank/DDBJ whole genome shotgun (WGS) entry which is preliminary data.</text>
</comment>
<evidence type="ECO:0000259" key="2">
    <source>
        <dbReference type="SMART" id="SM00245"/>
    </source>
</evidence>
<dbReference type="AlphaFoldDB" id="A0A318UB83"/>
<keyword evidence="1" id="KW-0732">Signal</keyword>